<dbReference type="EMBL" id="AP019860">
    <property type="protein sequence ID" value="BBM81729.1"/>
    <property type="molecule type" value="Genomic_DNA"/>
</dbReference>
<evidence type="ECO:0000256" key="6">
    <source>
        <dbReference type="SAM" id="Phobius"/>
    </source>
</evidence>
<reference evidence="7 8" key="1">
    <citation type="submission" date="2019-08" db="EMBL/GenBank/DDBJ databases">
        <title>Complete genome sequence of Candidatus Uab amorphum.</title>
        <authorList>
            <person name="Shiratori T."/>
            <person name="Suzuki S."/>
            <person name="Kakizawa Y."/>
            <person name="Ishida K."/>
        </authorList>
    </citation>
    <scope>NUCLEOTIDE SEQUENCE [LARGE SCALE GENOMIC DNA]</scope>
    <source>
        <strain evidence="7 8">SRT547</strain>
    </source>
</reference>
<dbReference type="Pfam" id="PF01040">
    <property type="entry name" value="UbiA"/>
    <property type="match status" value="1"/>
</dbReference>
<dbReference type="GO" id="GO:0016765">
    <property type="term" value="F:transferase activity, transferring alkyl or aryl (other than methyl) groups"/>
    <property type="evidence" value="ECO:0007669"/>
    <property type="project" value="InterPro"/>
</dbReference>
<feature type="transmembrane region" description="Helical" evidence="6">
    <location>
        <begin position="113"/>
        <end position="129"/>
    </location>
</feature>
<proteinExistence type="predicted"/>
<dbReference type="Proteomes" id="UP000326354">
    <property type="component" value="Chromosome"/>
</dbReference>
<feature type="transmembrane region" description="Helical" evidence="6">
    <location>
        <begin position="260"/>
        <end position="280"/>
    </location>
</feature>
<name>A0A5S9F1S9_UABAM</name>
<dbReference type="AlphaFoldDB" id="A0A5S9F1S9"/>
<protein>
    <submittedName>
        <fullName evidence="7">Prenyltransferase</fullName>
    </submittedName>
</protein>
<evidence type="ECO:0000256" key="3">
    <source>
        <dbReference type="ARBA" id="ARBA00022692"/>
    </source>
</evidence>
<evidence type="ECO:0000256" key="1">
    <source>
        <dbReference type="ARBA" id="ARBA00004141"/>
    </source>
</evidence>
<dbReference type="InterPro" id="IPR044878">
    <property type="entry name" value="UbiA_sf"/>
</dbReference>
<feature type="transmembrane region" description="Helical" evidence="6">
    <location>
        <begin position="164"/>
        <end position="185"/>
    </location>
</feature>
<keyword evidence="7" id="KW-0808">Transferase</keyword>
<keyword evidence="4 6" id="KW-1133">Transmembrane helix</keyword>
<keyword evidence="3 6" id="KW-0812">Transmembrane</keyword>
<feature type="transmembrane region" description="Helical" evidence="6">
    <location>
        <begin position="231"/>
        <end position="248"/>
    </location>
</feature>
<evidence type="ECO:0000256" key="5">
    <source>
        <dbReference type="ARBA" id="ARBA00023136"/>
    </source>
</evidence>
<keyword evidence="5 6" id="KW-0472">Membrane</keyword>
<gene>
    <name evidence="7" type="ORF">UABAM_00068</name>
</gene>
<sequence>MSNNLTFYLKVSRPGLWFQTLWVYLLPVVGTQSIYTWPFWIGFIYATFPLNFMIYGWNDMVDYETDRHNPRKNSFLWGAKGTKEQLQGLMTPIIIAQLPFIIFFIWYCGWPMAVVLFCIYLVNITYNLPKYGLRGVPPLELVNILGMLIIVPLCTYLNDFPSLPWQSMVYLGIFCILAQLIGEIMDIEPDRKAGRRTTATVIGNDATKLLVIALVVAEAVILYAVFHAYMLAAYMIFVILWLIFDFVYLNKKMPYSIAQYNLLGFGINAAGYGSILWVWYTQALHQIY</sequence>
<evidence type="ECO:0000313" key="8">
    <source>
        <dbReference type="Proteomes" id="UP000326354"/>
    </source>
</evidence>
<dbReference type="Gene3D" id="1.10.357.140">
    <property type="entry name" value="UbiA prenyltransferase"/>
    <property type="match status" value="1"/>
</dbReference>
<dbReference type="OrthoDB" id="242980at2"/>
<evidence type="ECO:0000256" key="4">
    <source>
        <dbReference type="ARBA" id="ARBA00022989"/>
    </source>
</evidence>
<accession>A0A5S9F1S9</accession>
<dbReference type="GO" id="GO:0016020">
    <property type="term" value="C:membrane"/>
    <property type="evidence" value="ECO:0007669"/>
    <property type="project" value="UniProtKB-SubCell"/>
</dbReference>
<keyword evidence="8" id="KW-1185">Reference proteome</keyword>
<comment type="subcellular location">
    <subcellularLocation>
        <location evidence="1">Membrane</location>
        <topology evidence="1">Multi-pass membrane protein</topology>
    </subcellularLocation>
</comment>
<dbReference type="InterPro" id="IPR000537">
    <property type="entry name" value="UbiA_prenyltransferase"/>
</dbReference>
<dbReference type="KEGG" id="uam:UABAM_00068"/>
<dbReference type="RefSeq" id="WP_151965999.1">
    <property type="nucleotide sequence ID" value="NZ_AP019860.1"/>
</dbReference>
<evidence type="ECO:0000313" key="7">
    <source>
        <dbReference type="EMBL" id="BBM81729.1"/>
    </source>
</evidence>
<feature type="transmembrane region" description="Helical" evidence="6">
    <location>
        <begin position="206"/>
        <end position="225"/>
    </location>
</feature>
<evidence type="ECO:0000256" key="2">
    <source>
        <dbReference type="ARBA" id="ARBA00022475"/>
    </source>
</evidence>
<keyword evidence="2" id="KW-1003">Cell membrane</keyword>
<organism evidence="7 8">
    <name type="scientific">Uabimicrobium amorphum</name>
    <dbReference type="NCBI Taxonomy" id="2596890"/>
    <lineage>
        <taxon>Bacteria</taxon>
        <taxon>Pseudomonadati</taxon>
        <taxon>Planctomycetota</taxon>
        <taxon>Candidatus Uabimicrobiia</taxon>
        <taxon>Candidatus Uabimicrobiales</taxon>
        <taxon>Candidatus Uabimicrobiaceae</taxon>
        <taxon>Candidatus Uabimicrobium</taxon>
    </lineage>
</organism>
<feature type="transmembrane region" description="Helical" evidence="6">
    <location>
        <begin position="141"/>
        <end position="158"/>
    </location>
</feature>